<reference evidence="2" key="3">
    <citation type="submission" date="2015-06" db="UniProtKB">
        <authorList>
            <consortium name="EnsemblMetazoa"/>
        </authorList>
    </citation>
    <scope>IDENTIFICATION</scope>
</reference>
<sequence>MAGYQTGNVVDYIAATTPAKTTTTATQDLTQTEIPGSSKLCRALYNVEHMLNFSILIIKMLKVSIHIIDTFIAVPALRSSLRCDTAQIATWNTSTEDGRHQLVSRKTSGVDCKK</sequence>
<reference evidence="3" key="1">
    <citation type="submission" date="2012-12" db="EMBL/GenBank/DDBJ databases">
        <authorList>
            <person name="Hellsten U."/>
            <person name="Grimwood J."/>
            <person name="Chapman J.A."/>
            <person name="Shapiro H."/>
            <person name="Aerts A."/>
            <person name="Otillar R.P."/>
            <person name="Terry A.Y."/>
            <person name="Boore J.L."/>
            <person name="Simakov O."/>
            <person name="Marletaz F."/>
            <person name="Cho S.-J."/>
            <person name="Edsinger-Gonzales E."/>
            <person name="Havlak P."/>
            <person name="Kuo D.-H."/>
            <person name="Larsson T."/>
            <person name="Lv J."/>
            <person name="Arendt D."/>
            <person name="Savage R."/>
            <person name="Osoegawa K."/>
            <person name="de Jong P."/>
            <person name="Lindberg D.R."/>
            <person name="Seaver E.C."/>
            <person name="Weisblat D.A."/>
            <person name="Putnam N.H."/>
            <person name="Grigoriev I.V."/>
            <person name="Rokhsar D.S."/>
        </authorList>
    </citation>
    <scope>NUCLEOTIDE SEQUENCE</scope>
</reference>
<dbReference type="EnsemblMetazoa" id="HelroT161312">
    <property type="protein sequence ID" value="HelroP161312"/>
    <property type="gene ID" value="HelroG161312"/>
</dbReference>
<dbReference type="GeneID" id="20199117"/>
<protein>
    <submittedName>
        <fullName evidence="1 2">Uncharacterized protein</fullName>
    </submittedName>
</protein>
<reference evidence="1 3" key="2">
    <citation type="journal article" date="2013" name="Nature">
        <title>Insights into bilaterian evolution from three spiralian genomes.</title>
        <authorList>
            <person name="Simakov O."/>
            <person name="Marletaz F."/>
            <person name="Cho S.J."/>
            <person name="Edsinger-Gonzales E."/>
            <person name="Havlak P."/>
            <person name="Hellsten U."/>
            <person name="Kuo D.H."/>
            <person name="Larsson T."/>
            <person name="Lv J."/>
            <person name="Arendt D."/>
            <person name="Savage R."/>
            <person name="Osoegawa K."/>
            <person name="de Jong P."/>
            <person name="Grimwood J."/>
            <person name="Chapman J.A."/>
            <person name="Shapiro H."/>
            <person name="Aerts A."/>
            <person name="Otillar R.P."/>
            <person name="Terry A.Y."/>
            <person name="Boore J.L."/>
            <person name="Grigoriev I.V."/>
            <person name="Lindberg D.R."/>
            <person name="Seaver E.C."/>
            <person name="Weisblat D.A."/>
            <person name="Putnam N.H."/>
            <person name="Rokhsar D.S."/>
        </authorList>
    </citation>
    <scope>NUCLEOTIDE SEQUENCE</scope>
</reference>
<accession>T1ERB7</accession>
<proteinExistence type="predicted"/>
<dbReference type="EMBL" id="AMQM01000794">
    <property type="status" value="NOT_ANNOTATED_CDS"/>
    <property type="molecule type" value="Genomic_DNA"/>
</dbReference>
<evidence type="ECO:0000313" key="1">
    <source>
        <dbReference type="EMBL" id="ESO02083.1"/>
    </source>
</evidence>
<dbReference type="AlphaFoldDB" id="T1ERB7"/>
<dbReference type="KEGG" id="hro:HELRODRAFT_161312"/>
<name>T1ERB7_HELRO</name>
<dbReference type="Proteomes" id="UP000015101">
    <property type="component" value="Unassembled WGS sequence"/>
</dbReference>
<dbReference type="RefSeq" id="XP_009019491.1">
    <property type="nucleotide sequence ID" value="XM_009021243.1"/>
</dbReference>
<evidence type="ECO:0000313" key="2">
    <source>
        <dbReference type="EnsemblMetazoa" id="HelroP161312"/>
    </source>
</evidence>
<dbReference type="CTD" id="20199117"/>
<evidence type="ECO:0000313" key="3">
    <source>
        <dbReference type="Proteomes" id="UP000015101"/>
    </source>
</evidence>
<dbReference type="EMBL" id="KB096742">
    <property type="protein sequence ID" value="ESO02083.1"/>
    <property type="molecule type" value="Genomic_DNA"/>
</dbReference>
<keyword evidence="3" id="KW-1185">Reference proteome</keyword>
<organism evidence="2 3">
    <name type="scientific">Helobdella robusta</name>
    <name type="common">Californian leech</name>
    <dbReference type="NCBI Taxonomy" id="6412"/>
    <lineage>
        <taxon>Eukaryota</taxon>
        <taxon>Metazoa</taxon>
        <taxon>Spiralia</taxon>
        <taxon>Lophotrochozoa</taxon>
        <taxon>Annelida</taxon>
        <taxon>Clitellata</taxon>
        <taxon>Hirudinea</taxon>
        <taxon>Rhynchobdellida</taxon>
        <taxon>Glossiphoniidae</taxon>
        <taxon>Helobdella</taxon>
    </lineage>
</organism>
<dbReference type="HOGENOM" id="CLU_2123728_0_0_1"/>
<gene>
    <name evidence="2" type="primary">20199117</name>
    <name evidence="1" type="ORF">HELRODRAFT_161312</name>
</gene>
<dbReference type="InParanoid" id="T1ERB7"/>